<name>A0A2M8WW35_9MICO</name>
<dbReference type="AlphaFoldDB" id="A0A2M8WW35"/>
<comment type="caution">
    <text evidence="1">The sequence shown here is derived from an EMBL/GenBank/DDBJ whole genome shotgun (WGS) entry which is preliminary data.</text>
</comment>
<dbReference type="EMBL" id="PGTZ01000006">
    <property type="protein sequence ID" value="PJI95130.1"/>
    <property type="molecule type" value="Genomic_DNA"/>
</dbReference>
<protein>
    <submittedName>
        <fullName evidence="1">Uncharacterized protein</fullName>
    </submittedName>
</protein>
<proteinExistence type="predicted"/>
<reference evidence="1 2" key="1">
    <citation type="submission" date="2017-11" db="EMBL/GenBank/DDBJ databases">
        <title>Genomic Encyclopedia of Archaeal and Bacterial Type Strains, Phase II (KMG-II): From Individual Species to Whole Genera.</title>
        <authorList>
            <person name="Goeker M."/>
        </authorList>
    </citation>
    <scope>NUCLEOTIDE SEQUENCE [LARGE SCALE GENOMIC DNA]</scope>
    <source>
        <strain evidence="1 2">DSM 22413</strain>
    </source>
</reference>
<sequence>MVESFLEEYKRRQWGSAQTPRADQVPTGGFAPAGAGVTLRGRSQYVELSGLYWNDHLVHRVLVNPRHELALAA</sequence>
<keyword evidence="2" id="KW-1185">Reference proteome</keyword>
<organism evidence="1 2">
    <name type="scientific">Luteimicrobium subarcticum</name>
    <dbReference type="NCBI Taxonomy" id="620910"/>
    <lineage>
        <taxon>Bacteria</taxon>
        <taxon>Bacillati</taxon>
        <taxon>Actinomycetota</taxon>
        <taxon>Actinomycetes</taxon>
        <taxon>Micrococcales</taxon>
        <taxon>Luteimicrobium</taxon>
    </lineage>
</organism>
<accession>A0A2M8WW35</accession>
<evidence type="ECO:0000313" key="2">
    <source>
        <dbReference type="Proteomes" id="UP000231586"/>
    </source>
</evidence>
<evidence type="ECO:0000313" key="1">
    <source>
        <dbReference type="EMBL" id="PJI95130.1"/>
    </source>
</evidence>
<gene>
    <name evidence="1" type="ORF">CLV34_0984</name>
</gene>
<dbReference type="Proteomes" id="UP000231586">
    <property type="component" value="Unassembled WGS sequence"/>
</dbReference>